<evidence type="ECO:0000256" key="11">
    <source>
        <dbReference type="ARBA" id="ARBA00032656"/>
    </source>
</evidence>
<keyword evidence="3" id="KW-0963">Cytoplasm</keyword>
<evidence type="ECO:0000256" key="9">
    <source>
        <dbReference type="ARBA" id="ARBA00025991"/>
    </source>
</evidence>
<dbReference type="PANTHER" id="PTHR11960:SF8">
    <property type="entry name" value="EUKARYOTIC TRANSLATION INITIATION FACTOR 4E1-RELATED"/>
    <property type="match status" value="1"/>
</dbReference>
<evidence type="ECO:0000256" key="4">
    <source>
        <dbReference type="ARBA" id="ARBA00022540"/>
    </source>
</evidence>
<evidence type="ECO:0000256" key="8">
    <source>
        <dbReference type="ARBA" id="ARBA00023242"/>
    </source>
</evidence>
<keyword evidence="5" id="KW-0810">Translation regulation</keyword>
<dbReference type="Proteomes" id="UP000298416">
    <property type="component" value="Unassembled WGS sequence"/>
</dbReference>
<evidence type="ECO:0000256" key="13">
    <source>
        <dbReference type="RuleBase" id="RU004374"/>
    </source>
</evidence>
<name>A0A8X8XPJ2_SALSN</name>
<accession>A0A8X8XPJ2</accession>
<evidence type="ECO:0000256" key="6">
    <source>
        <dbReference type="ARBA" id="ARBA00022884"/>
    </source>
</evidence>
<evidence type="ECO:0000256" key="10">
    <source>
        <dbReference type="ARBA" id="ARBA00030245"/>
    </source>
</evidence>
<dbReference type="GO" id="GO:0005634">
    <property type="term" value="C:nucleus"/>
    <property type="evidence" value="ECO:0007669"/>
    <property type="project" value="UniProtKB-SubCell"/>
</dbReference>
<evidence type="ECO:0000256" key="5">
    <source>
        <dbReference type="ARBA" id="ARBA00022845"/>
    </source>
</evidence>
<evidence type="ECO:0000256" key="3">
    <source>
        <dbReference type="ARBA" id="ARBA00022490"/>
    </source>
</evidence>
<dbReference type="GO" id="GO:0009615">
    <property type="term" value="P:response to virus"/>
    <property type="evidence" value="ECO:0007669"/>
    <property type="project" value="UniProtKB-ARBA"/>
</dbReference>
<proteinExistence type="inferred from homology"/>
<reference evidence="14" key="1">
    <citation type="submission" date="2018-01" db="EMBL/GenBank/DDBJ databases">
        <authorList>
            <person name="Mao J.F."/>
        </authorList>
    </citation>
    <scope>NUCLEOTIDE SEQUENCE</scope>
    <source>
        <strain evidence="14">Huo1</strain>
        <tissue evidence="14">Leaf</tissue>
    </source>
</reference>
<comment type="similarity">
    <text evidence="2 13">Belongs to the eukaryotic initiation factor 4E family.</text>
</comment>
<evidence type="ECO:0000256" key="7">
    <source>
        <dbReference type="ARBA" id="ARBA00022917"/>
    </source>
</evidence>
<comment type="subcellular location">
    <subcellularLocation>
        <location evidence="1">Nucleus</location>
    </subcellularLocation>
</comment>
<keyword evidence="15" id="KW-1185">Reference proteome</keyword>
<dbReference type="EMBL" id="PNBA02000008">
    <property type="protein sequence ID" value="KAG6416719.1"/>
    <property type="molecule type" value="Genomic_DNA"/>
</dbReference>
<dbReference type="SUPFAM" id="SSF55418">
    <property type="entry name" value="eIF4e-like"/>
    <property type="match status" value="1"/>
</dbReference>
<dbReference type="GO" id="GO:0016281">
    <property type="term" value="C:eukaryotic translation initiation factor 4F complex"/>
    <property type="evidence" value="ECO:0007669"/>
    <property type="project" value="TreeGrafter"/>
</dbReference>
<dbReference type="InterPro" id="IPR001040">
    <property type="entry name" value="TIF_eIF_4E"/>
</dbReference>
<evidence type="ECO:0000313" key="14">
    <source>
        <dbReference type="EMBL" id="KAG6416719.1"/>
    </source>
</evidence>
<comment type="caution">
    <text evidence="14">The sequence shown here is derived from an EMBL/GenBank/DDBJ whole genome shotgun (WGS) entry which is preliminary data.</text>
</comment>
<dbReference type="GO" id="GO:0003743">
    <property type="term" value="F:translation initiation factor activity"/>
    <property type="evidence" value="ECO:0007669"/>
    <property type="project" value="UniProtKB-KW"/>
</dbReference>
<keyword evidence="6 13" id="KW-0694">RNA-binding</keyword>
<dbReference type="GO" id="GO:0006417">
    <property type="term" value="P:regulation of translation"/>
    <property type="evidence" value="ECO:0007669"/>
    <property type="project" value="UniProtKB-KW"/>
</dbReference>
<comment type="subunit">
    <text evidence="9">EIF4F is a multi-subunit complex, the composition of which varies with external and internal environmental conditions. It is composed of at least EIF4A, EIF4E and EIF4G. EIF4E is also known to interact with other partners. In higher plants two isoforms of EIF4F have been identified, named isoform EIF4F and isoform EIF(iso)4F. Isoform EIF4F has subunits p220 and p26, whereas isoform EIF(iso)4F has subunits p82 and p28.</text>
</comment>
<dbReference type="AlphaFoldDB" id="A0A8X8XPJ2"/>
<dbReference type="GO" id="GO:0000340">
    <property type="term" value="F:RNA 7-methylguanosine cap binding"/>
    <property type="evidence" value="ECO:0007669"/>
    <property type="project" value="TreeGrafter"/>
</dbReference>
<protein>
    <recommendedName>
        <fullName evidence="11">eIF-4F 25 kDa subunit</fullName>
    </recommendedName>
    <alternativeName>
        <fullName evidence="12">eIF-4F p26 subunit</fullName>
    </alternativeName>
    <alternativeName>
        <fullName evidence="10">mRNA cap-binding protein</fullName>
    </alternativeName>
</protein>
<keyword evidence="8" id="KW-0539">Nucleus</keyword>
<evidence type="ECO:0000256" key="2">
    <source>
        <dbReference type="ARBA" id="ARBA00009860"/>
    </source>
</evidence>
<dbReference type="PANTHER" id="PTHR11960">
    <property type="entry name" value="EUKARYOTIC TRANSLATION INITIATION FACTOR 4E RELATED"/>
    <property type="match status" value="1"/>
</dbReference>
<evidence type="ECO:0000313" key="15">
    <source>
        <dbReference type="Proteomes" id="UP000298416"/>
    </source>
</evidence>
<keyword evidence="7 13" id="KW-0648">Protein biosynthesis</keyword>
<dbReference type="Pfam" id="PF01652">
    <property type="entry name" value="IF4E"/>
    <property type="match status" value="1"/>
</dbReference>
<gene>
    <name evidence="14" type="ORF">SASPL_124155</name>
</gene>
<dbReference type="InterPro" id="IPR023398">
    <property type="entry name" value="TIF_eIF4e-like"/>
</dbReference>
<organism evidence="14">
    <name type="scientific">Salvia splendens</name>
    <name type="common">Scarlet sage</name>
    <dbReference type="NCBI Taxonomy" id="180675"/>
    <lineage>
        <taxon>Eukaryota</taxon>
        <taxon>Viridiplantae</taxon>
        <taxon>Streptophyta</taxon>
        <taxon>Embryophyta</taxon>
        <taxon>Tracheophyta</taxon>
        <taxon>Spermatophyta</taxon>
        <taxon>Magnoliopsida</taxon>
        <taxon>eudicotyledons</taxon>
        <taxon>Gunneridae</taxon>
        <taxon>Pentapetalae</taxon>
        <taxon>asterids</taxon>
        <taxon>lamiids</taxon>
        <taxon>Lamiales</taxon>
        <taxon>Lamiaceae</taxon>
        <taxon>Nepetoideae</taxon>
        <taxon>Mentheae</taxon>
        <taxon>Salviinae</taxon>
        <taxon>Salvia</taxon>
        <taxon>Salvia subgen. Calosphace</taxon>
        <taxon>core Calosphace</taxon>
    </lineage>
</organism>
<evidence type="ECO:0000256" key="12">
    <source>
        <dbReference type="ARBA" id="ARBA00041713"/>
    </source>
</evidence>
<keyword evidence="4 13" id="KW-0396">Initiation factor</keyword>
<sequence length="97" mass="11046">MLAMIGEQFYYGDEICGAVVNVRATYEKISLWTKNAAFEDVQLSIGREWKKILDYNETIGYIFHDDAKKLGRGATNRYTVSLIGFNERSAFLSFFGA</sequence>
<dbReference type="Gene3D" id="3.30.760.10">
    <property type="entry name" value="RNA Cap, Translation Initiation Factor Eif4e"/>
    <property type="match status" value="1"/>
</dbReference>
<evidence type="ECO:0000256" key="1">
    <source>
        <dbReference type="ARBA" id="ARBA00004123"/>
    </source>
</evidence>
<reference evidence="14" key="2">
    <citation type="submission" date="2020-08" db="EMBL/GenBank/DDBJ databases">
        <title>Plant Genome Project.</title>
        <authorList>
            <person name="Zhang R.-G."/>
        </authorList>
    </citation>
    <scope>NUCLEOTIDE SEQUENCE</scope>
    <source>
        <strain evidence="14">Huo1</strain>
        <tissue evidence="14">Leaf</tissue>
    </source>
</reference>